<evidence type="ECO:0000313" key="1">
    <source>
        <dbReference type="EMBL" id="QVM86326.1"/>
    </source>
</evidence>
<dbReference type="Gene3D" id="3.40.1440.10">
    <property type="entry name" value="GIY-YIG endonuclease"/>
    <property type="match status" value="1"/>
</dbReference>
<name>A0ABX8EAV2_9SPHN</name>
<reference evidence="1 2" key="1">
    <citation type="journal article" date="2021" name="Int. J. Syst. Evol. Microbiol.">
        <title>Novosphingobium decolorationis sp. nov., an aniline blue-decolourizing bacterium isolated from East Pacific sediment.</title>
        <authorList>
            <person name="Chen X."/>
            <person name="Dong B."/>
            <person name="Chen T."/>
            <person name="Ren N."/>
            <person name="Wang J."/>
            <person name="Xu Y."/>
            <person name="Yang J."/>
            <person name="Zhu S."/>
            <person name="Chen J."/>
        </authorList>
    </citation>
    <scope>NUCLEOTIDE SEQUENCE [LARGE SCALE GENOMIC DNA]</scope>
    <source>
        <strain evidence="1 2">502str22</strain>
    </source>
</reference>
<gene>
    <name evidence="1" type="ORF">HT578_18645</name>
</gene>
<sequence>MNKGHRKSLKADYRGKVARPGVYALRASDGEVWVGAASDLDTIANRVLFTLRQGTSPHRSLQAAWNAAGEGGLAWEELEELDGEELGLAVPRVLKGRHLHWRERLGATRI</sequence>
<dbReference type="EMBL" id="CP054856">
    <property type="protein sequence ID" value="QVM86326.1"/>
    <property type="molecule type" value="Genomic_DNA"/>
</dbReference>
<evidence type="ECO:0000313" key="2">
    <source>
        <dbReference type="Proteomes" id="UP000677126"/>
    </source>
</evidence>
<accession>A0ABX8EAV2</accession>
<keyword evidence="2" id="KW-1185">Reference proteome</keyword>
<organism evidence="1 2">
    <name type="scientific">Novosphingobium decolorationis</name>
    <dbReference type="NCBI Taxonomy" id="2698673"/>
    <lineage>
        <taxon>Bacteria</taxon>
        <taxon>Pseudomonadati</taxon>
        <taxon>Pseudomonadota</taxon>
        <taxon>Alphaproteobacteria</taxon>
        <taxon>Sphingomonadales</taxon>
        <taxon>Sphingomonadaceae</taxon>
        <taxon>Novosphingobium</taxon>
    </lineage>
</organism>
<proteinExistence type="predicted"/>
<protein>
    <submittedName>
        <fullName evidence="1">GIY-YIG nuclease family protein</fullName>
    </submittedName>
</protein>
<dbReference type="InterPro" id="IPR035901">
    <property type="entry name" value="GIY-YIG_endonuc_sf"/>
</dbReference>
<dbReference type="Proteomes" id="UP000677126">
    <property type="component" value="Chromosome"/>
</dbReference>